<dbReference type="InterPro" id="IPR036390">
    <property type="entry name" value="WH_DNA-bd_sf"/>
</dbReference>
<evidence type="ECO:0000256" key="2">
    <source>
        <dbReference type="ARBA" id="ARBA00023015"/>
    </source>
</evidence>
<feature type="domain" description="HTH lysR-type" evidence="5">
    <location>
        <begin position="1"/>
        <end position="60"/>
    </location>
</feature>
<evidence type="ECO:0000259" key="5">
    <source>
        <dbReference type="PROSITE" id="PS50931"/>
    </source>
</evidence>
<dbReference type="GO" id="GO:0003677">
    <property type="term" value="F:DNA binding"/>
    <property type="evidence" value="ECO:0007669"/>
    <property type="project" value="UniProtKB-KW"/>
</dbReference>
<evidence type="ECO:0000313" key="6">
    <source>
        <dbReference type="EMBL" id="SMP09803.1"/>
    </source>
</evidence>
<gene>
    <name evidence="6" type="ORF">SAMN06265373_10210</name>
</gene>
<dbReference type="EMBL" id="FXTY01000002">
    <property type="protein sequence ID" value="SMP09803.1"/>
    <property type="molecule type" value="Genomic_DNA"/>
</dbReference>
<comment type="caution">
    <text evidence="6">The sequence shown here is derived from an EMBL/GenBank/DDBJ whole genome shotgun (WGS) entry which is preliminary data.</text>
</comment>
<keyword evidence="3 6" id="KW-0238">DNA-binding</keyword>
<dbReference type="PANTHER" id="PTHR30537">
    <property type="entry name" value="HTH-TYPE TRANSCRIPTIONAL REGULATOR"/>
    <property type="match status" value="1"/>
</dbReference>
<organism evidence="6 7">
    <name type="scientific">Shimia sagamensis</name>
    <dbReference type="NCBI Taxonomy" id="1566352"/>
    <lineage>
        <taxon>Bacteria</taxon>
        <taxon>Pseudomonadati</taxon>
        <taxon>Pseudomonadota</taxon>
        <taxon>Alphaproteobacteria</taxon>
        <taxon>Rhodobacterales</taxon>
        <taxon>Roseobacteraceae</taxon>
    </lineage>
</organism>
<dbReference type="InterPro" id="IPR005119">
    <property type="entry name" value="LysR_subst-bd"/>
</dbReference>
<evidence type="ECO:0000313" key="7">
    <source>
        <dbReference type="Proteomes" id="UP001157961"/>
    </source>
</evidence>
<evidence type="ECO:0000256" key="4">
    <source>
        <dbReference type="ARBA" id="ARBA00023163"/>
    </source>
</evidence>
<dbReference type="InterPro" id="IPR000847">
    <property type="entry name" value="LysR_HTH_N"/>
</dbReference>
<proteinExistence type="inferred from homology"/>
<name>A0ABY1NH89_9RHOB</name>
<dbReference type="SUPFAM" id="SSF53850">
    <property type="entry name" value="Periplasmic binding protein-like II"/>
    <property type="match status" value="1"/>
</dbReference>
<dbReference type="InterPro" id="IPR058163">
    <property type="entry name" value="LysR-type_TF_proteobact-type"/>
</dbReference>
<evidence type="ECO:0000256" key="1">
    <source>
        <dbReference type="ARBA" id="ARBA00009437"/>
    </source>
</evidence>
<dbReference type="Gene3D" id="3.40.190.290">
    <property type="match status" value="1"/>
</dbReference>
<dbReference type="Gene3D" id="1.10.10.10">
    <property type="entry name" value="Winged helix-like DNA-binding domain superfamily/Winged helix DNA-binding domain"/>
    <property type="match status" value="1"/>
</dbReference>
<keyword evidence="4" id="KW-0804">Transcription</keyword>
<dbReference type="CDD" id="cd08422">
    <property type="entry name" value="PBP2_CrgA_like"/>
    <property type="match status" value="1"/>
</dbReference>
<sequence length="294" mass="31873">MSHLAPEIAAFIRVVERGTFVSVATDTGYTSSGISRMITRLEENLGTKLFFRSTRRLSLTPEGEAFLPRARSILETIEIASAEFSDASANPHGHIRLNCGSAFANHKLAPQLTKFSELYPHISLDISVTDQRVDPVSDQADVTVRVGDLDDSSLIAIPMGTVSRVIAASPGYLAQYGEPQTAQDLRNHNCLLLNGFPHQAAWPFHENGQAMRVQVKGRLTSDNVETLLHAAVSGAGIIRLGDFLGASSLASGQLVPILTKVHDTTEQPLTALIQPGRQLVSRVRALLEFLKSID</sequence>
<dbReference type="RefSeq" id="WP_283424781.1">
    <property type="nucleotide sequence ID" value="NZ_FXTY01000002.1"/>
</dbReference>
<dbReference type="InterPro" id="IPR036388">
    <property type="entry name" value="WH-like_DNA-bd_sf"/>
</dbReference>
<protein>
    <submittedName>
        <fullName evidence="6">DNA-binding transcriptional regulator, LysR family</fullName>
    </submittedName>
</protein>
<comment type="similarity">
    <text evidence="1">Belongs to the LysR transcriptional regulatory family.</text>
</comment>
<dbReference type="Pfam" id="PF00126">
    <property type="entry name" value="HTH_1"/>
    <property type="match status" value="1"/>
</dbReference>
<keyword evidence="7" id="KW-1185">Reference proteome</keyword>
<dbReference type="Pfam" id="PF03466">
    <property type="entry name" value="LysR_substrate"/>
    <property type="match status" value="1"/>
</dbReference>
<keyword evidence="2" id="KW-0805">Transcription regulation</keyword>
<dbReference type="Proteomes" id="UP001157961">
    <property type="component" value="Unassembled WGS sequence"/>
</dbReference>
<dbReference type="PROSITE" id="PS50931">
    <property type="entry name" value="HTH_LYSR"/>
    <property type="match status" value="1"/>
</dbReference>
<evidence type="ECO:0000256" key="3">
    <source>
        <dbReference type="ARBA" id="ARBA00023125"/>
    </source>
</evidence>
<accession>A0ABY1NH89</accession>
<dbReference type="PANTHER" id="PTHR30537:SF5">
    <property type="entry name" value="HTH-TYPE TRANSCRIPTIONAL ACTIVATOR TTDR-RELATED"/>
    <property type="match status" value="1"/>
</dbReference>
<reference evidence="6 7" key="1">
    <citation type="submission" date="2017-05" db="EMBL/GenBank/DDBJ databases">
        <authorList>
            <person name="Varghese N."/>
            <person name="Submissions S."/>
        </authorList>
    </citation>
    <scope>NUCLEOTIDE SEQUENCE [LARGE SCALE GENOMIC DNA]</scope>
    <source>
        <strain evidence="6 7">DSM 29734</strain>
    </source>
</reference>
<dbReference type="SUPFAM" id="SSF46785">
    <property type="entry name" value="Winged helix' DNA-binding domain"/>
    <property type="match status" value="1"/>
</dbReference>